<reference evidence="1" key="3">
    <citation type="submission" date="2020-01" db="EMBL/GenBank/DDBJ databases">
        <authorList>
            <person name="Korhonen P.K.K."/>
            <person name="Guangxu M.G."/>
            <person name="Wang T.W."/>
            <person name="Stroehlein A.J.S."/>
            <person name="Young N.D."/>
            <person name="Ang C.-S.A."/>
            <person name="Fernando D.W.F."/>
            <person name="Lu H.L."/>
            <person name="Taylor S.T."/>
            <person name="Ehtesham M.E.M."/>
            <person name="Najaraj S.H.N."/>
            <person name="Harsha G.H.G."/>
            <person name="Madugundu A.M."/>
            <person name="Renuse S.R."/>
            <person name="Holt D.H."/>
            <person name="Pandey A.P."/>
            <person name="Papenfuss A.P."/>
            <person name="Gasser R.B.G."/>
            <person name="Fischer K.F."/>
        </authorList>
    </citation>
    <scope>NUCLEOTIDE SEQUENCE</scope>
    <source>
        <strain evidence="1">SSS_KF_BRIS2020</strain>
    </source>
</reference>
<reference evidence="4" key="2">
    <citation type="journal article" date="2020" name="PLoS Negl. Trop. Dis.">
        <title>High-quality nuclear genome for Sarcoptes scabiei-A critical resource for a neglected parasite.</title>
        <authorList>
            <person name="Korhonen P.K."/>
            <person name="Gasser R.B."/>
            <person name="Ma G."/>
            <person name="Wang T."/>
            <person name="Stroehlein A.J."/>
            <person name="Young N.D."/>
            <person name="Ang C.S."/>
            <person name="Fernando D.D."/>
            <person name="Lu H.C."/>
            <person name="Taylor S."/>
            <person name="Reynolds S.L."/>
            <person name="Mofiz E."/>
            <person name="Najaraj S.H."/>
            <person name="Gowda H."/>
            <person name="Madugundu A."/>
            <person name="Renuse S."/>
            <person name="Holt D."/>
            <person name="Pandey A."/>
            <person name="Papenfuss A.T."/>
            <person name="Fischer K."/>
        </authorList>
    </citation>
    <scope>NUCLEOTIDE SEQUENCE [LARGE SCALE GENOMIC DNA]</scope>
</reference>
<evidence type="ECO:0000313" key="4">
    <source>
        <dbReference type="Proteomes" id="UP000070412"/>
    </source>
</evidence>
<evidence type="ECO:0000313" key="5">
    <source>
        <dbReference type="Proteomes" id="UP000616769"/>
    </source>
</evidence>
<keyword evidence="4" id="KW-1185">Reference proteome</keyword>
<evidence type="ECO:0000313" key="1">
    <source>
        <dbReference type="EMBL" id="KAF7487855.1"/>
    </source>
</evidence>
<evidence type="ECO:0000313" key="3">
    <source>
        <dbReference type="EnsemblMetazoa" id="KAF7487855.1"/>
    </source>
</evidence>
<protein>
    <recommendedName>
        <fullName evidence="6">NADH-ubiquinone oxidoreductase B15 subunit</fullName>
    </recommendedName>
</protein>
<dbReference type="EMBL" id="WVUK01000066">
    <property type="protein sequence ID" value="KAF7487855.1"/>
    <property type="molecule type" value="Genomic_DNA"/>
</dbReference>
<evidence type="ECO:0000313" key="2">
    <source>
        <dbReference type="EMBL" id="KPM06525.1"/>
    </source>
</evidence>
<accession>A0A132A7B0</accession>
<dbReference type="OrthoDB" id="5818798at2759"/>
<dbReference type="AlphaFoldDB" id="A0A132A7B0"/>
<proteinExistence type="predicted"/>
<reference evidence="3" key="4">
    <citation type="submission" date="2022-06" db="UniProtKB">
        <authorList>
            <consortium name="EnsemblMetazoa"/>
        </authorList>
    </citation>
    <scope>IDENTIFICATION</scope>
</reference>
<dbReference type="VEuPathDB" id="VectorBase:SSCA007017"/>
<name>A0A132A7B0_SARSC</name>
<organism evidence="2 5">
    <name type="scientific">Sarcoptes scabiei</name>
    <name type="common">Itch mite</name>
    <name type="synonym">Acarus scabiei</name>
    <dbReference type="NCBI Taxonomy" id="52283"/>
    <lineage>
        <taxon>Eukaryota</taxon>
        <taxon>Metazoa</taxon>
        <taxon>Ecdysozoa</taxon>
        <taxon>Arthropoda</taxon>
        <taxon>Chelicerata</taxon>
        <taxon>Arachnida</taxon>
        <taxon>Acari</taxon>
        <taxon>Acariformes</taxon>
        <taxon>Sarcoptiformes</taxon>
        <taxon>Astigmata</taxon>
        <taxon>Psoroptidia</taxon>
        <taxon>Sarcoptoidea</taxon>
        <taxon>Sarcoptidae</taxon>
        <taxon>Sarcoptinae</taxon>
        <taxon>Sarcoptes</taxon>
    </lineage>
</organism>
<gene>
    <name evidence="2" type="ORF">QR98_0050020</name>
    <name evidence="1" type="ORF">SSS_2087</name>
</gene>
<dbReference type="EMBL" id="JXLN01010917">
    <property type="protein sequence ID" value="KPM06525.1"/>
    <property type="molecule type" value="Genomic_DNA"/>
</dbReference>
<reference evidence="2 5" key="1">
    <citation type="journal article" date="2015" name="Parasit. Vectors">
        <title>Draft genome of the scabies mite.</title>
        <authorList>
            <person name="Rider S.D.Jr."/>
            <person name="Morgan M.S."/>
            <person name="Arlian L.G."/>
        </authorList>
    </citation>
    <scope>NUCLEOTIDE SEQUENCE [LARGE SCALE GENOMIC DNA]</scope>
    <source>
        <strain evidence="2">Arlian Lab</strain>
    </source>
</reference>
<evidence type="ECO:0008006" key="6">
    <source>
        <dbReference type="Google" id="ProtNLM"/>
    </source>
</evidence>
<dbReference type="Proteomes" id="UP000616769">
    <property type="component" value="Unassembled WGS sequence"/>
</dbReference>
<dbReference type="EnsemblMetazoa" id="SSS_2087s_mrna">
    <property type="protein sequence ID" value="KAF7487855.1"/>
    <property type="gene ID" value="SSS_2087"/>
</dbReference>
<sequence>MSGQKPPIYWESPDEIEKIQKRRVIRQRLQTEFNRIAYNPYNLHNHVEFLDPSVSRYMAMRSSIYEYWKPNWRAFIKWSLLTYVPIILGAMQLKRQFVCIFDAFDDHILNSCSNT</sequence>
<dbReference type="Proteomes" id="UP000070412">
    <property type="component" value="Unassembled WGS sequence"/>
</dbReference>